<dbReference type="EMBL" id="BNCH01000001">
    <property type="protein sequence ID" value="GHE88265.1"/>
    <property type="molecule type" value="Genomic_DNA"/>
</dbReference>
<evidence type="ECO:0000313" key="1">
    <source>
        <dbReference type="EMBL" id="GHE88265.1"/>
    </source>
</evidence>
<accession>A0ABQ3IM43</accession>
<dbReference type="InterPro" id="IPR006521">
    <property type="entry name" value="Tail_protein_I"/>
</dbReference>
<evidence type="ECO:0008006" key="3">
    <source>
        <dbReference type="Google" id="ProtNLM"/>
    </source>
</evidence>
<organism evidence="1 2">
    <name type="scientific">Aliiroseovarius zhejiangensis</name>
    <dbReference type="NCBI Taxonomy" id="1632025"/>
    <lineage>
        <taxon>Bacteria</taxon>
        <taxon>Pseudomonadati</taxon>
        <taxon>Pseudomonadota</taxon>
        <taxon>Alphaproteobacteria</taxon>
        <taxon>Rhodobacterales</taxon>
        <taxon>Paracoccaceae</taxon>
        <taxon>Aliiroseovarius</taxon>
    </lineage>
</organism>
<reference evidence="2" key="1">
    <citation type="journal article" date="2019" name="Int. J. Syst. Evol. Microbiol.">
        <title>The Global Catalogue of Microorganisms (GCM) 10K type strain sequencing project: providing services to taxonomists for standard genome sequencing and annotation.</title>
        <authorList>
            <consortium name="The Broad Institute Genomics Platform"/>
            <consortium name="The Broad Institute Genome Sequencing Center for Infectious Disease"/>
            <person name="Wu L."/>
            <person name="Ma J."/>
        </authorList>
    </citation>
    <scope>NUCLEOTIDE SEQUENCE [LARGE SCALE GENOMIC DNA]</scope>
    <source>
        <strain evidence="2">KCTC 42443</strain>
    </source>
</reference>
<comment type="caution">
    <text evidence="1">The sequence shown here is derived from an EMBL/GenBank/DDBJ whole genome shotgun (WGS) entry which is preliminary data.</text>
</comment>
<name>A0ABQ3IM43_9RHOB</name>
<keyword evidence="2" id="KW-1185">Reference proteome</keyword>
<sequence length="190" mass="20348">MSDFETLLPPNATPLERAIEEAAALDHRGLVDTVQSIGSTEDCPASALPFHAWAASVEDWNAGWSEDTKRAVVASSIRVHRRKGTLGAVRAAVKAAGYGNAVVVEGVNPAVFDGSISYDGAEPYGGALHWASYRVYMARPITIEQGAELQRILNTVVPARCFLDGIVFEQAANLYNAAIFYDGAFTYGVV</sequence>
<dbReference type="NCBIfam" id="TIGR01634">
    <property type="entry name" value="tail_P2_I"/>
    <property type="match status" value="1"/>
</dbReference>
<evidence type="ECO:0000313" key="2">
    <source>
        <dbReference type="Proteomes" id="UP000609802"/>
    </source>
</evidence>
<dbReference type="Pfam" id="PF09684">
    <property type="entry name" value="Tail_P2_I"/>
    <property type="match status" value="1"/>
</dbReference>
<dbReference type="Proteomes" id="UP000609802">
    <property type="component" value="Unassembled WGS sequence"/>
</dbReference>
<proteinExistence type="predicted"/>
<protein>
    <recommendedName>
        <fullName evidence="3">Phage tail protein I</fullName>
    </recommendedName>
</protein>
<gene>
    <name evidence="1" type="ORF">GCM10016455_05500</name>
</gene>
<dbReference type="RefSeq" id="WP_191284936.1">
    <property type="nucleotide sequence ID" value="NZ_BNCH01000001.1"/>
</dbReference>